<gene>
    <name evidence="3" type="ORF">SAMN05444142_11152</name>
</gene>
<dbReference type="InterPro" id="IPR006311">
    <property type="entry name" value="TAT_signal"/>
</dbReference>
<sequence length="314" mass="33541">MTTRRTLLATAAGLALALTGLPAMAQDEYPTKPITMLVGYGAGGQTDLIARASAKVLADQLGQPVNVVNKPGAGGAVAANELRGMAPDGYTILFQSNAVINAAPFLMDRVDFKPDDFEYAGMITAYQTGLAAPKDAPYEDLTGFIAWARENPDFAYAALSAEARMYMDRIAEQEGLQANAVPVQSGSEMVNTLLAKQVAVAFSGGIHYRYPDEIKTIAPTTTFRHPSAPDVPTIEEAGFPLAMDTRTVIILPKGTPREILDRISSALKAAETDPEFVKVTETANIPIMYYDAAAAAKEMQETYDKNKVILTGGN</sequence>
<dbReference type="InterPro" id="IPR005064">
    <property type="entry name" value="BUG"/>
</dbReference>
<dbReference type="CDD" id="cd07012">
    <property type="entry name" value="PBP2_Bug_TTT"/>
    <property type="match status" value="1"/>
</dbReference>
<evidence type="ECO:0000256" key="2">
    <source>
        <dbReference type="SAM" id="SignalP"/>
    </source>
</evidence>
<organism evidence="3 4">
    <name type="scientific">Lutimaribacter pacificus</name>
    <dbReference type="NCBI Taxonomy" id="391948"/>
    <lineage>
        <taxon>Bacteria</taxon>
        <taxon>Pseudomonadati</taxon>
        <taxon>Pseudomonadota</taxon>
        <taxon>Alphaproteobacteria</taxon>
        <taxon>Rhodobacterales</taxon>
        <taxon>Roseobacteraceae</taxon>
        <taxon>Lutimaribacter</taxon>
    </lineage>
</organism>
<comment type="similarity">
    <text evidence="1">Belongs to the UPF0065 (bug) family.</text>
</comment>
<feature type="chain" id="PRO_5015064985" evidence="2">
    <location>
        <begin position="26"/>
        <end position="314"/>
    </location>
</feature>
<dbReference type="InterPro" id="IPR042100">
    <property type="entry name" value="Bug_dom1"/>
</dbReference>
<dbReference type="Gene3D" id="3.40.190.10">
    <property type="entry name" value="Periplasmic binding protein-like II"/>
    <property type="match status" value="1"/>
</dbReference>
<evidence type="ECO:0000256" key="1">
    <source>
        <dbReference type="ARBA" id="ARBA00006987"/>
    </source>
</evidence>
<protein>
    <submittedName>
        <fullName evidence="3">Tripartite-type tricarboxylate transporter, receptor component TctC</fullName>
    </submittedName>
</protein>
<dbReference type="Pfam" id="PF03401">
    <property type="entry name" value="TctC"/>
    <property type="match status" value="1"/>
</dbReference>
<dbReference type="OrthoDB" id="8443386at2"/>
<keyword evidence="3" id="KW-0675">Receptor</keyword>
<dbReference type="PANTHER" id="PTHR42928">
    <property type="entry name" value="TRICARBOXYLATE-BINDING PROTEIN"/>
    <property type="match status" value="1"/>
</dbReference>
<name>A0A1H0N7E1_9RHOB</name>
<accession>A0A1H0N7E1</accession>
<dbReference type="EMBL" id="FQZZ01000011">
    <property type="protein sequence ID" value="SHK86184.1"/>
    <property type="molecule type" value="Genomic_DNA"/>
</dbReference>
<proteinExistence type="inferred from homology"/>
<dbReference type="PIRSF" id="PIRSF017082">
    <property type="entry name" value="YflP"/>
    <property type="match status" value="1"/>
</dbReference>
<dbReference type="PROSITE" id="PS51318">
    <property type="entry name" value="TAT"/>
    <property type="match status" value="1"/>
</dbReference>
<reference evidence="3 4" key="1">
    <citation type="submission" date="2016-11" db="EMBL/GenBank/DDBJ databases">
        <authorList>
            <person name="Varghese N."/>
            <person name="Submissions S."/>
        </authorList>
    </citation>
    <scope>NUCLEOTIDE SEQUENCE [LARGE SCALE GENOMIC DNA]</scope>
    <source>
        <strain evidence="3 4">DSM 29620</strain>
    </source>
</reference>
<dbReference type="PANTHER" id="PTHR42928:SF5">
    <property type="entry name" value="BLR1237 PROTEIN"/>
    <property type="match status" value="1"/>
</dbReference>
<feature type="signal peptide" evidence="2">
    <location>
        <begin position="1"/>
        <end position="25"/>
    </location>
</feature>
<keyword evidence="2" id="KW-0732">Signal</keyword>
<dbReference type="RefSeq" id="WP_149789575.1">
    <property type="nucleotide sequence ID" value="NZ_FNIO01000012.1"/>
</dbReference>
<keyword evidence="4" id="KW-1185">Reference proteome</keyword>
<dbReference type="AlphaFoldDB" id="A0A1H0N7E1"/>
<evidence type="ECO:0000313" key="3">
    <source>
        <dbReference type="EMBL" id="SHK86184.1"/>
    </source>
</evidence>
<dbReference type="Proteomes" id="UP000324252">
    <property type="component" value="Unassembled WGS sequence"/>
</dbReference>
<dbReference type="Gene3D" id="3.40.190.150">
    <property type="entry name" value="Bordetella uptake gene, domain 1"/>
    <property type="match status" value="1"/>
</dbReference>
<evidence type="ECO:0000313" key="4">
    <source>
        <dbReference type="Proteomes" id="UP000324252"/>
    </source>
</evidence>